<evidence type="ECO:0000313" key="5">
    <source>
        <dbReference type="Proteomes" id="UP001447188"/>
    </source>
</evidence>
<protein>
    <recommendedName>
        <fullName evidence="3">Fumarylacetoacetase-like C-terminal domain-containing protein</fullName>
    </recommendedName>
</protein>
<dbReference type="EMBL" id="JBBBZM010000143">
    <property type="protein sequence ID" value="KAL0632951.1"/>
    <property type="molecule type" value="Genomic_DNA"/>
</dbReference>
<keyword evidence="5" id="KW-1185">Reference proteome</keyword>
<keyword evidence="2" id="KW-0479">Metal-binding</keyword>
<dbReference type="Pfam" id="PF01557">
    <property type="entry name" value="FAA_hydrolase"/>
    <property type="match status" value="1"/>
</dbReference>
<name>A0ABR3GBK8_9PEZI</name>
<evidence type="ECO:0000313" key="4">
    <source>
        <dbReference type="EMBL" id="KAL0632951.1"/>
    </source>
</evidence>
<evidence type="ECO:0000256" key="1">
    <source>
        <dbReference type="ARBA" id="ARBA00010211"/>
    </source>
</evidence>
<comment type="similarity">
    <text evidence="1">Belongs to the FAH family.</text>
</comment>
<comment type="caution">
    <text evidence="4">The sequence shown here is derived from an EMBL/GenBank/DDBJ whole genome shotgun (WGS) entry which is preliminary data.</text>
</comment>
<dbReference type="Proteomes" id="UP001447188">
    <property type="component" value="Unassembled WGS sequence"/>
</dbReference>
<gene>
    <name evidence="4" type="ORF">Q9L58_008180</name>
</gene>
<organism evidence="4 5">
    <name type="scientific">Discina gigas</name>
    <dbReference type="NCBI Taxonomy" id="1032678"/>
    <lineage>
        <taxon>Eukaryota</taxon>
        <taxon>Fungi</taxon>
        <taxon>Dikarya</taxon>
        <taxon>Ascomycota</taxon>
        <taxon>Pezizomycotina</taxon>
        <taxon>Pezizomycetes</taxon>
        <taxon>Pezizales</taxon>
        <taxon>Discinaceae</taxon>
        <taxon>Discina</taxon>
    </lineage>
</organism>
<dbReference type="SUPFAM" id="SSF56529">
    <property type="entry name" value="FAH"/>
    <property type="match status" value="1"/>
</dbReference>
<reference evidence="4 5" key="1">
    <citation type="submission" date="2024-02" db="EMBL/GenBank/DDBJ databases">
        <title>Discinaceae phylogenomics.</title>
        <authorList>
            <person name="Dirks A.C."/>
            <person name="James T.Y."/>
        </authorList>
    </citation>
    <scope>NUCLEOTIDE SEQUENCE [LARGE SCALE GENOMIC DNA]</scope>
    <source>
        <strain evidence="4 5">ACD0624</strain>
    </source>
</reference>
<proteinExistence type="inferred from homology"/>
<evidence type="ECO:0000259" key="3">
    <source>
        <dbReference type="Pfam" id="PF01557"/>
    </source>
</evidence>
<feature type="domain" description="Fumarylacetoacetase-like C-terminal" evidence="3">
    <location>
        <begin position="13"/>
        <end position="91"/>
    </location>
</feature>
<dbReference type="Gene3D" id="3.90.850.10">
    <property type="entry name" value="Fumarylacetoacetase-like, C-terminal domain"/>
    <property type="match status" value="1"/>
</dbReference>
<dbReference type="InterPro" id="IPR036663">
    <property type="entry name" value="Fumarylacetoacetase_C_sf"/>
</dbReference>
<evidence type="ECO:0000256" key="2">
    <source>
        <dbReference type="ARBA" id="ARBA00022723"/>
    </source>
</evidence>
<sequence>MGTQFEVNVDTFDTKLNGKIVQDSSTADMVFSVAKTIAFLSQGTTLLPGDILFTGTPQGVGMGRTPPLWLKDGDIVEVALENVGTITNKVVFDGRTKAQL</sequence>
<dbReference type="InterPro" id="IPR011234">
    <property type="entry name" value="Fumarylacetoacetase-like_C"/>
</dbReference>
<accession>A0ABR3GBK8</accession>
<dbReference type="PANTHER" id="PTHR11820:SF112">
    <property type="entry name" value="FUMARYLACETOACETATE HYDROLASE FAMILY PROTEIN (AFU_ORTHOLOGUE AFUA_1G02370)-RELATED"/>
    <property type="match status" value="1"/>
</dbReference>
<dbReference type="PANTHER" id="PTHR11820">
    <property type="entry name" value="ACYLPYRUVASE"/>
    <property type="match status" value="1"/>
</dbReference>